<evidence type="ECO:0000313" key="1">
    <source>
        <dbReference type="EMBL" id="RRJ54578.1"/>
    </source>
</evidence>
<accession>A0A3P3TBT9</accession>
<dbReference type="Proteomes" id="UP000267017">
    <property type="component" value="Unassembled WGS sequence"/>
</dbReference>
<evidence type="ECO:0000313" key="2">
    <source>
        <dbReference type="Proteomes" id="UP000267017"/>
    </source>
</evidence>
<reference evidence="1 2" key="1">
    <citation type="submission" date="2018-11" db="EMBL/GenBank/DDBJ databases">
        <title>Genome sequencing of Paenibacillus sp. KCOM 3021 (= ChDC PVNT-B20).</title>
        <authorList>
            <person name="Kook J.-K."/>
            <person name="Park S.-N."/>
            <person name="Lim Y.K."/>
        </authorList>
    </citation>
    <scope>NUCLEOTIDE SEQUENCE [LARGE SCALE GENOMIC DNA]</scope>
    <source>
        <strain evidence="1 2">KCOM 3021</strain>
    </source>
</reference>
<name>A0A3P3TBT9_9BACL</name>
<dbReference type="RefSeq" id="WP_128635688.1">
    <property type="nucleotide sequence ID" value="NZ_RRCN01000002.1"/>
</dbReference>
<dbReference type="OrthoDB" id="5522207at2"/>
<comment type="caution">
    <text evidence="1">The sequence shown here is derived from an EMBL/GenBank/DDBJ whole genome shotgun (WGS) entry which is preliminary data.</text>
</comment>
<organism evidence="1 2">
    <name type="scientific">Paenibacillus oralis</name>
    <dbReference type="NCBI Taxonomy" id="2490856"/>
    <lineage>
        <taxon>Bacteria</taxon>
        <taxon>Bacillati</taxon>
        <taxon>Bacillota</taxon>
        <taxon>Bacilli</taxon>
        <taxon>Bacillales</taxon>
        <taxon>Paenibacillaceae</taxon>
        <taxon>Paenibacillus</taxon>
    </lineage>
</organism>
<keyword evidence="2" id="KW-1185">Reference proteome</keyword>
<proteinExistence type="predicted"/>
<evidence type="ECO:0008006" key="3">
    <source>
        <dbReference type="Google" id="ProtNLM"/>
    </source>
</evidence>
<dbReference type="EMBL" id="RRCN01000002">
    <property type="protein sequence ID" value="RRJ54578.1"/>
    <property type="molecule type" value="Genomic_DNA"/>
</dbReference>
<gene>
    <name evidence="1" type="ORF">EHV15_33750</name>
</gene>
<dbReference type="AlphaFoldDB" id="A0A3P3TBT9"/>
<protein>
    <recommendedName>
        <fullName evidence="3">Type I restriction endonuclease subunit M</fullName>
    </recommendedName>
</protein>
<sequence>MRIHVFRGKFPLGQVYTTPGALEVVSEDERISALTRHIGGDWGDVCDDDRAANDEALQMGERLLSVYHTAAGVTFWIITERDRSATTFLLPSEY</sequence>